<evidence type="ECO:0000259" key="11">
    <source>
        <dbReference type="SMART" id="SM00363"/>
    </source>
</evidence>
<dbReference type="GO" id="GO:0019843">
    <property type="term" value="F:rRNA binding"/>
    <property type="evidence" value="ECO:0007669"/>
    <property type="project" value="UniProtKB-UniRule"/>
</dbReference>
<dbReference type="SMART" id="SM00363">
    <property type="entry name" value="S4"/>
    <property type="match status" value="1"/>
</dbReference>
<dbReference type="NCBIfam" id="NF003717">
    <property type="entry name" value="PRK05327.1"/>
    <property type="match status" value="1"/>
</dbReference>
<dbReference type="InterPro" id="IPR001912">
    <property type="entry name" value="Ribosomal_uS4_N"/>
</dbReference>
<dbReference type="PROSITE" id="PS50889">
    <property type="entry name" value="S4"/>
    <property type="match status" value="1"/>
</dbReference>
<dbReference type="Proteomes" id="UP000282930">
    <property type="component" value="Chromosome"/>
</dbReference>
<dbReference type="InterPro" id="IPR018079">
    <property type="entry name" value="Ribosomal_uS4_CS"/>
</dbReference>
<dbReference type="FunFam" id="3.10.290.10:FF:000001">
    <property type="entry name" value="30S ribosomal protein S4"/>
    <property type="match status" value="1"/>
</dbReference>
<dbReference type="InterPro" id="IPR036986">
    <property type="entry name" value="S4_RNA-bd_sf"/>
</dbReference>
<comment type="function">
    <text evidence="1 9">One of the primary rRNA binding proteins, it binds directly to 16S rRNA where it nucleates assembly of the body of the 30S subunit.</text>
</comment>
<dbReference type="FunFam" id="1.10.1050.10:FF:000001">
    <property type="entry name" value="30S ribosomal protein S4"/>
    <property type="match status" value="1"/>
</dbReference>
<dbReference type="Gene3D" id="1.10.1050.10">
    <property type="entry name" value="Ribosomal Protein S4 Delta 41, Chain A, domain 1"/>
    <property type="match status" value="1"/>
</dbReference>
<keyword evidence="3 9" id="KW-0699">rRNA-binding</keyword>
<evidence type="ECO:0000256" key="10">
    <source>
        <dbReference type="RuleBase" id="RU003699"/>
    </source>
</evidence>
<gene>
    <name evidence="9" type="primary">rpsD</name>
    <name evidence="13" type="ORF">ELD05_04790</name>
</gene>
<dbReference type="GO" id="GO:0003735">
    <property type="term" value="F:structural constituent of ribosome"/>
    <property type="evidence" value="ECO:0007669"/>
    <property type="project" value="InterPro"/>
</dbReference>
<evidence type="ECO:0000313" key="14">
    <source>
        <dbReference type="Proteomes" id="UP000282930"/>
    </source>
</evidence>
<comment type="function">
    <text evidence="9">With S5 and S12 plays an important role in translational accuracy.</text>
</comment>
<comment type="similarity">
    <text evidence="2 9 10">Belongs to the universal ribosomal protein uS4 family.</text>
</comment>
<sequence length="208" mass="24225">MSKYIGPDCRLCRREGMKLFLKGDRCYTEKCAFAKRPYPPGQHGQERKKLSEYGMQLREKQKVKRIYGVLETQFRRYFEMAEKMKGIAGENLLSLLERRLDNVVYRLGFASSRGEARVLVSHAHFKVNGKTVNIPSYLVDVGDVIEVKEKSKSKPRFIEIKEKYAKRPSPKWLEKDVENLVGKVIALPTREDIDMPIKEHLIVELYSK</sequence>
<reference evidence="13 14" key="1">
    <citation type="submission" date="2018-12" db="EMBL/GenBank/DDBJ databases">
        <title>Genome sequence from the cellulolytic species, Caldicellulosiruptor changbaiensis.</title>
        <authorList>
            <person name="Blumer-Schuette S.E."/>
            <person name="Mendoza C."/>
        </authorList>
    </citation>
    <scope>NUCLEOTIDE SEQUENCE [LARGE SCALE GENOMIC DNA]</scope>
    <source>
        <strain evidence="13 14">CBS-Z</strain>
    </source>
</reference>
<dbReference type="PANTHER" id="PTHR11831:SF4">
    <property type="entry name" value="SMALL RIBOSOMAL SUBUNIT PROTEIN US4M"/>
    <property type="match status" value="1"/>
</dbReference>
<feature type="domain" description="Small ribosomal subunit protein uS4 N-terminal" evidence="12">
    <location>
        <begin position="3"/>
        <end position="97"/>
    </location>
</feature>
<dbReference type="EMBL" id="CP034791">
    <property type="protein sequence ID" value="AZT90026.1"/>
    <property type="molecule type" value="Genomic_DNA"/>
</dbReference>
<dbReference type="InterPro" id="IPR005709">
    <property type="entry name" value="Ribosomal_uS4_bac-type"/>
</dbReference>
<keyword evidence="5 9" id="KW-0689">Ribosomal protein</keyword>
<keyword evidence="4 9" id="KW-0694">RNA-binding</keyword>
<evidence type="ECO:0000256" key="6">
    <source>
        <dbReference type="ARBA" id="ARBA00023274"/>
    </source>
</evidence>
<dbReference type="HAMAP" id="MF_01306_B">
    <property type="entry name" value="Ribosomal_uS4_B"/>
    <property type="match status" value="1"/>
</dbReference>
<dbReference type="SUPFAM" id="SSF55174">
    <property type="entry name" value="Alpha-L RNA-binding motif"/>
    <property type="match status" value="1"/>
</dbReference>
<dbReference type="PANTHER" id="PTHR11831">
    <property type="entry name" value="30S 40S RIBOSOMAL PROTEIN"/>
    <property type="match status" value="1"/>
</dbReference>
<dbReference type="PROSITE" id="PS00632">
    <property type="entry name" value="RIBOSOMAL_S4"/>
    <property type="match status" value="1"/>
</dbReference>
<dbReference type="NCBIfam" id="TIGR01017">
    <property type="entry name" value="rpsD_bact"/>
    <property type="match status" value="1"/>
</dbReference>
<dbReference type="GO" id="GO:0015935">
    <property type="term" value="C:small ribosomal subunit"/>
    <property type="evidence" value="ECO:0007669"/>
    <property type="project" value="InterPro"/>
</dbReference>
<proteinExistence type="inferred from homology"/>
<evidence type="ECO:0000256" key="1">
    <source>
        <dbReference type="ARBA" id="ARBA00003866"/>
    </source>
</evidence>
<dbReference type="Gene3D" id="3.10.290.10">
    <property type="entry name" value="RNA-binding S4 domain"/>
    <property type="match status" value="1"/>
</dbReference>
<name>A0A3T0D4P3_9FIRM</name>
<dbReference type="GO" id="GO:0042274">
    <property type="term" value="P:ribosomal small subunit biogenesis"/>
    <property type="evidence" value="ECO:0007669"/>
    <property type="project" value="TreeGrafter"/>
</dbReference>
<evidence type="ECO:0000256" key="8">
    <source>
        <dbReference type="ARBA" id="ARBA00035254"/>
    </source>
</evidence>
<evidence type="ECO:0000256" key="3">
    <source>
        <dbReference type="ARBA" id="ARBA00022730"/>
    </source>
</evidence>
<feature type="domain" description="RNA-binding S4" evidence="11">
    <location>
        <begin position="98"/>
        <end position="159"/>
    </location>
</feature>
<dbReference type="SMART" id="SM01390">
    <property type="entry name" value="Ribosomal_S4"/>
    <property type="match status" value="1"/>
</dbReference>
<dbReference type="InterPro" id="IPR022801">
    <property type="entry name" value="Ribosomal_uS4"/>
</dbReference>
<evidence type="ECO:0000256" key="2">
    <source>
        <dbReference type="ARBA" id="ARBA00007465"/>
    </source>
</evidence>
<dbReference type="RefSeq" id="WP_127351555.1">
    <property type="nucleotide sequence ID" value="NZ_CP034791.1"/>
</dbReference>
<evidence type="ECO:0000259" key="12">
    <source>
        <dbReference type="SMART" id="SM01390"/>
    </source>
</evidence>
<dbReference type="AlphaFoldDB" id="A0A3T0D4P3"/>
<keyword evidence="6 9" id="KW-0687">Ribonucleoprotein</keyword>
<evidence type="ECO:0000256" key="5">
    <source>
        <dbReference type="ARBA" id="ARBA00022980"/>
    </source>
</evidence>
<protein>
    <recommendedName>
        <fullName evidence="8 9">Small ribosomal subunit protein uS4</fullName>
    </recommendedName>
</protein>
<dbReference type="Pfam" id="PF00163">
    <property type="entry name" value="Ribosomal_S4"/>
    <property type="match status" value="1"/>
</dbReference>
<dbReference type="KEGG" id="ccha:ELD05_04790"/>
<evidence type="ECO:0000256" key="9">
    <source>
        <dbReference type="HAMAP-Rule" id="MF_01306"/>
    </source>
</evidence>
<accession>A0A3T0D4P3</accession>
<comment type="subunit">
    <text evidence="7 9">Part of the 30S ribosomal subunit. Contacts protein S5. The interaction surface between S4 and S5 is involved in control of translational fidelity.</text>
</comment>
<keyword evidence="14" id="KW-1185">Reference proteome</keyword>
<organism evidence="13 14">
    <name type="scientific">Caldicellulosiruptor changbaiensis</name>
    <dbReference type="NCBI Taxonomy" id="1222016"/>
    <lineage>
        <taxon>Bacteria</taxon>
        <taxon>Bacillati</taxon>
        <taxon>Bacillota</taxon>
        <taxon>Bacillota incertae sedis</taxon>
        <taxon>Caldicellulosiruptorales</taxon>
        <taxon>Caldicellulosiruptoraceae</taxon>
        <taxon>Caldicellulosiruptor</taxon>
    </lineage>
</organism>
<dbReference type="GO" id="GO:0006412">
    <property type="term" value="P:translation"/>
    <property type="evidence" value="ECO:0007669"/>
    <property type="project" value="UniProtKB-UniRule"/>
</dbReference>
<evidence type="ECO:0000256" key="7">
    <source>
        <dbReference type="ARBA" id="ARBA00025813"/>
    </source>
</evidence>
<evidence type="ECO:0000256" key="4">
    <source>
        <dbReference type="ARBA" id="ARBA00022884"/>
    </source>
</evidence>
<evidence type="ECO:0000313" key="13">
    <source>
        <dbReference type="EMBL" id="AZT90026.1"/>
    </source>
</evidence>
<dbReference type="Pfam" id="PF01479">
    <property type="entry name" value="S4"/>
    <property type="match status" value="1"/>
</dbReference>
<dbReference type="CDD" id="cd00165">
    <property type="entry name" value="S4"/>
    <property type="match status" value="1"/>
</dbReference>
<dbReference type="InterPro" id="IPR002942">
    <property type="entry name" value="S4_RNA-bd"/>
</dbReference>